<dbReference type="SUPFAM" id="SSF46689">
    <property type="entry name" value="Homeodomain-like"/>
    <property type="match status" value="1"/>
</dbReference>
<protein>
    <submittedName>
        <fullName evidence="4">TetR/AcrR family transcriptional regulator</fullName>
    </submittedName>
</protein>
<sequence>MTTSDSTASLSVQGFRHGRVPREVRAAQLLDIAEELFILKGYEGFSIEDLRRLAGVSRPVVYEHFGTKDAIYVACIRRFHDAYDPAISEAANHSSTPRDLIEAGASAFFAALEANPRAWTLVYSAPGIVGPVADEVERIRSSSVERIEFLARLLLPGGVADERVTAAARFISGAGEELGRWWMKNTHIALQGIVTYHCDFIESILDGELRRTTRPAPGSPT</sequence>
<name>A0ABU4BCL1_9NOCA</name>
<evidence type="ECO:0000313" key="4">
    <source>
        <dbReference type="EMBL" id="MDV6261915.1"/>
    </source>
</evidence>
<feature type="domain" description="HTH tetR-type" evidence="3">
    <location>
        <begin position="23"/>
        <end position="83"/>
    </location>
</feature>
<feature type="DNA-binding region" description="H-T-H motif" evidence="2">
    <location>
        <begin position="46"/>
        <end position="65"/>
    </location>
</feature>
<dbReference type="Proteomes" id="UP001185755">
    <property type="component" value="Unassembled WGS sequence"/>
</dbReference>
<evidence type="ECO:0000256" key="1">
    <source>
        <dbReference type="ARBA" id="ARBA00023125"/>
    </source>
</evidence>
<dbReference type="Pfam" id="PF00440">
    <property type="entry name" value="TetR_N"/>
    <property type="match status" value="1"/>
</dbReference>
<dbReference type="Gene3D" id="1.10.357.10">
    <property type="entry name" value="Tetracycline Repressor, domain 2"/>
    <property type="match status" value="1"/>
</dbReference>
<evidence type="ECO:0000313" key="5">
    <source>
        <dbReference type="Proteomes" id="UP001185755"/>
    </source>
</evidence>
<dbReference type="PROSITE" id="PS01081">
    <property type="entry name" value="HTH_TETR_1"/>
    <property type="match status" value="1"/>
</dbReference>
<keyword evidence="5" id="KW-1185">Reference proteome</keyword>
<comment type="caution">
    <text evidence="4">The sequence shown here is derived from an EMBL/GenBank/DDBJ whole genome shotgun (WGS) entry which is preliminary data.</text>
</comment>
<dbReference type="RefSeq" id="WP_317564426.1">
    <property type="nucleotide sequence ID" value="NZ_JAWLJX010000003.1"/>
</dbReference>
<dbReference type="PANTHER" id="PTHR30055:SF146">
    <property type="entry name" value="HTH-TYPE TRANSCRIPTIONAL DUAL REGULATOR CECR"/>
    <property type="match status" value="1"/>
</dbReference>
<dbReference type="PROSITE" id="PS50977">
    <property type="entry name" value="HTH_TETR_2"/>
    <property type="match status" value="1"/>
</dbReference>
<gene>
    <name evidence="4" type="ORF">R3P96_11220</name>
</gene>
<dbReference type="InterPro" id="IPR050109">
    <property type="entry name" value="HTH-type_TetR-like_transc_reg"/>
</dbReference>
<evidence type="ECO:0000259" key="3">
    <source>
        <dbReference type="PROSITE" id="PS50977"/>
    </source>
</evidence>
<organism evidence="4 5">
    <name type="scientific">Rhodococcoides yunnanense</name>
    <dbReference type="NCBI Taxonomy" id="278209"/>
    <lineage>
        <taxon>Bacteria</taxon>
        <taxon>Bacillati</taxon>
        <taxon>Actinomycetota</taxon>
        <taxon>Actinomycetes</taxon>
        <taxon>Mycobacteriales</taxon>
        <taxon>Nocardiaceae</taxon>
        <taxon>Rhodococcoides</taxon>
    </lineage>
</organism>
<reference evidence="4 5" key="1">
    <citation type="submission" date="2023-10" db="EMBL/GenBank/DDBJ databases">
        <title>Development of a sustainable strategy for remediation of hydrocarbon-contaminated territories based on the waste exchange concept.</title>
        <authorList>
            <person name="Krivoruchko A."/>
        </authorList>
    </citation>
    <scope>NUCLEOTIDE SEQUENCE [LARGE SCALE GENOMIC DNA]</scope>
    <source>
        <strain evidence="4 5">IEGM 1323</strain>
    </source>
</reference>
<dbReference type="InterPro" id="IPR023772">
    <property type="entry name" value="DNA-bd_HTH_TetR-type_CS"/>
</dbReference>
<dbReference type="InterPro" id="IPR001647">
    <property type="entry name" value="HTH_TetR"/>
</dbReference>
<evidence type="ECO:0000256" key="2">
    <source>
        <dbReference type="PROSITE-ProRule" id="PRU00335"/>
    </source>
</evidence>
<dbReference type="InterPro" id="IPR009057">
    <property type="entry name" value="Homeodomain-like_sf"/>
</dbReference>
<keyword evidence="1 2" id="KW-0238">DNA-binding</keyword>
<accession>A0ABU4BCL1</accession>
<dbReference type="EMBL" id="JAWLJX010000003">
    <property type="protein sequence ID" value="MDV6261915.1"/>
    <property type="molecule type" value="Genomic_DNA"/>
</dbReference>
<dbReference type="PANTHER" id="PTHR30055">
    <property type="entry name" value="HTH-TYPE TRANSCRIPTIONAL REGULATOR RUTR"/>
    <property type="match status" value="1"/>
</dbReference>
<proteinExistence type="predicted"/>
<dbReference type="PRINTS" id="PR00455">
    <property type="entry name" value="HTHTETR"/>
</dbReference>